<dbReference type="Proteomes" id="UP000830395">
    <property type="component" value="Chromosome 3"/>
</dbReference>
<accession>A0ACC5Y5C3</accession>
<dbReference type="EMBL" id="CM040977">
    <property type="protein sequence ID" value="MCJ8730963.1"/>
    <property type="molecule type" value="Genomic_DNA"/>
</dbReference>
<reference evidence="1" key="1">
    <citation type="submission" date="2020-02" db="EMBL/GenBank/DDBJ databases">
        <title>Genome sequencing of the panga catfish, Pangasius djambal.</title>
        <authorList>
            <person name="Wen M."/>
            <person name="Zahm M."/>
            <person name="Roques C."/>
            <person name="Cabau C."/>
            <person name="Klopp C."/>
            <person name="Donnadieu C."/>
            <person name="Jouanno E."/>
            <person name="Avarre J.-C."/>
            <person name="Campet M."/>
            <person name="Ha T."/>
            <person name="Dugue R."/>
            <person name="Lampietro C."/>
            <person name="Louis A."/>
            <person name="Herpin A."/>
            <person name="Echchiki A."/>
            <person name="Berthelot C."/>
            <person name="Parey E."/>
            <person name="Roest-Crollius H."/>
            <person name="Braasch I."/>
            <person name="Postlethwait J.H."/>
            <person name="Bobe J."/>
            <person name="Montfort J."/>
            <person name="Bouchez O."/>
            <person name="Begum T."/>
            <person name="Schartl M."/>
            <person name="Gustiano R."/>
            <person name="Guiguen Y."/>
        </authorList>
    </citation>
    <scope>NUCLEOTIDE SEQUENCE</scope>
    <source>
        <strain evidence="1">Pdj_M5554</strain>
    </source>
</reference>
<gene>
    <name evidence="1" type="ORF">PDJAM_G00190220</name>
</gene>
<sequence length="276" mass="32040">MKLLSKEELKKAEEALRHYFPHSKQVYGYVFMINRVEADPMDVLVDQWPDFNVLLIRPQRQEKGDFFKDMCIFTKDETSLRSILIRMDIFDWKQYLCLSVDLCHKEMIKSVAVNKGVPDIKNHVCHLMTLQDPSNLTTERLPLQVSSLSESHIALVNSTWKFGMGEFSERFIRDIIMNFPSCCVLDSEGRPVSWVLTYASCAMGMLYTMPEHRRKGYAKALITILAKKLHSEGFPVYCFIEEENQPSYRLFTSLGFTADPSYRVTWFECDQACNAP</sequence>
<evidence type="ECO:0000313" key="2">
    <source>
        <dbReference type="Proteomes" id="UP000830395"/>
    </source>
</evidence>
<name>A0ACC5Y5C3_9TELE</name>
<comment type="caution">
    <text evidence="1">The sequence shown here is derived from an EMBL/GenBank/DDBJ whole genome shotgun (WGS) entry which is preliminary data.</text>
</comment>
<protein>
    <submittedName>
        <fullName evidence="1">Uncharacterized protein</fullName>
    </submittedName>
</protein>
<proteinExistence type="predicted"/>
<organism evidence="1 2">
    <name type="scientific">Pangasius djambal</name>
    <dbReference type="NCBI Taxonomy" id="1691987"/>
    <lineage>
        <taxon>Eukaryota</taxon>
        <taxon>Metazoa</taxon>
        <taxon>Chordata</taxon>
        <taxon>Craniata</taxon>
        <taxon>Vertebrata</taxon>
        <taxon>Euteleostomi</taxon>
        <taxon>Actinopterygii</taxon>
        <taxon>Neopterygii</taxon>
        <taxon>Teleostei</taxon>
        <taxon>Ostariophysi</taxon>
        <taxon>Siluriformes</taxon>
        <taxon>Pangasiidae</taxon>
        <taxon>Pangasius</taxon>
    </lineage>
</organism>
<evidence type="ECO:0000313" key="1">
    <source>
        <dbReference type="EMBL" id="MCJ8730963.1"/>
    </source>
</evidence>
<keyword evidence="2" id="KW-1185">Reference proteome</keyword>